<evidence type="ECO:0000256" key="1">
    <source>
        <dbReference type="SAM" id="SignalP"/>
    </source>
</evidence>
<proteinExistence type="predicted"/>
<organism evidence="2 4">
    <name type="scientific">Anaerotruncus colihominis</name>
    <dbReference type="NCBI Taxonomy" id="169435"/>
    <lineage>
        <taxon>Bacteria</taxon>
        <taxon>Bacillati</taxon>
        <taxon>Bacillota</taxon>
        <taxon>Clostridia</taxon>
        <taxon>Eubacteriales</taxon>
        <taxon>Oscillospiraceae</taxon>
        <taxon>Anaerotruncus</taxon>
    </lineage>
</organism>
<dbReference type="Proteomes" id="UP000095765">
    <property type="component" value="Unassembled WGS sequence"/>
</dbReference>
<dbReference type="EMBL" id="QVME01000001">
    <property type="protein sequence ID" value="RGE70174.1"/>
    <property type="molecule type" value="Genomic_DNA"/>
</dbReference>
<feature type="chain" id="PRO_5041863266" evidence="1">
    <location>
        <begin position="20"/>
        <end position="150"/>
    </location>
</feature>
<dbReference type="AlphaFoldDB" id="A0A174NYY4"/>
<dbReference type="GeneID" id="72465065"/>
<evidence type="ECO:0000313" key="5">
    <source>
        <dbReference type="Proteomes" id="UP000260828"/>
    </source>
</evidence>
<keyword evidence="1" id="KW-0732">Signal</keyword>
<feature type="signal peptide" evidence="1">
    <location>
        <begin position="1"/>
        <end position="19"/>
    </location>
</feature>
<dbReference type="Gene3D" id="3.90.1010.20">
    <property type="match status" value="1"/>
</dbReference>
<sequence length="150" mass="16221">MLKRIVPVLLAAAMILSLGGCGKRTDSLKDGYYTAQAAEYNNGWKEFVTLCISNGEVVSVEYNAKNASGYIKSWDMAYMRRMNSIVGTYPNQYTRKYAADFLQTGDVNQIDAIAGASTSYKSFIKLLSSALENAKAGNSEVAIVSTDTGG</sequence>
<dbReference type="OrthoDB" id="1957059at2"/>
<accession>A0A174NYY4</accession>
<dbReference type="EMBL" id="CZBE01000006">
    <property type="protein sequence ID" value="CUP52411.1"/>
    <property type="molecule type" value="Genomic_DNA"/>
</dbReference>
<name>A0A174NYY4_9FIRM</name>
<reference evidence="2 4" key="1">
    <citation type="submission" date="2015-09" db="EMBL/GenBank/DDBJ databases">
        <authorList>
            <consortium name="Pathogen Informatics"/>
        </authorList>
    </citation>
    <scope>NUCLEOTIDE SEQUENCE [LARGE SCALE GENOMIC DNA]</scope>
    <source>
        <strain evidence="2 4">2789STDY5834939</strain>
    </source>
</reference>
<keyword evidence="2" id="KW-0449">Lipoprotein</keyword>
<evidence type="ECO:0000313" key="2">
    <source>
        <dbReference type="EMBL" id="CUP52411.1"/>
    </source>
</evidence>
<gene>
    <name evidence="3" type="ORF">DXC40_03735</name>
    <name evidence="2" type="ORF">ERS852551_01061</name>
</gene>
<evidence type="ECO:0000313" key="4">
    <source>
        <dbReference type="Proteomes" id="UP000095765"/>
    </source>
</evidence>
<protein>
    <submittedName>
        <fullName evidence="3">FMN-binding protein</fullName>
    </submittedName>
    <submittedName>
        <fullName evidence="2">Major membrane immunogen, membrane-anchored lipoprotein</fullName>
    </submittedName>
</protein>
<dbReference type="PROSITE" id="PS51257">
    <property type="entry name" value="PROKAR_LIPOPROTEIN"/>
    <property type="match status" value="1"/>
</dbReference>
<dbReference type="Proteomes" id="UP000260828">
    <property type="component" value="Unassembled WGS sequence"/>
</dbReference>
<dbReference type="RefSeq" id="WP_006874829.1">
    <property type="nucleotide sequence ID" value="NZ_CABIWA010000003.1"/>
</dbReference>
<evidence type="ECO:0000313" key="3">
    <source>
        <dbReference type="EMBL" id="RGE70174.1"/>
    </source>
</evidence>
<reference evidence="3 5" key="2">
    <citation type="submission" date="2018-08" db="EMBL/GenBank/DDBJ databases">
        <title>A genome reference for cultivated species of the human gut microbiota.</title>
        <authorList>
            <person name="Zou Y."/>
            <person name="Xue W."/>
            <person name="Luo G."/>
        </authorList>
    </citation>
    <scope>NUCLEOTIDE SEQUENCE [LARGE SCALE GENOMIC DNA]</scope>
    <source>
        <strain evidence="3 5">TF05-12AC</strain>
    </source>
</reference>